<comment type="subcellular location">
    <subcellularLocation>
        <location evidence="1">Membrane</location>
        <topology evidence="1">Multi-pass membrane protein</topology>
    </subcellularLocation>
</comment>
<evidence type="ECO:0000256" key="5">
    <source>
        <dbReference type="SAM" id="Phobius"/>
    </source>
</evidence>
<evidence type="ECO:0000256" key="1">
    <source>
        <dbReference type="ARBA" id="ARBA00004141"/>
    </source>
</evidence>
<dbReference type="Pfam" id="PF00520">
    <property type="entry name" value="Ion_trans"/>
    <property type="match status" value="1"/>
</dbReference>
<comment type="caution">
    <text evidence="7">The sequence shown here is derived from an EMBL/GenBank/DDBJ whole genome shotgun (WGS) entry which is preliminary data.</text>
</comment>
<sequence length="199" mass="23201">MIIKHKSDVKYLNIKKRNKRILQKGIKEEPTMCRPDEILFLTLNKAIHNILRYMLCCSIIYAGFVFCGWAVLGPYHLKFKSLQSTAECLFATINGDDLFGTLSNFTVANDEFIWWFSRAFMFVYIAIFTAIAINLFIAILTDTYETIKQYCKHGFPMSELLEFIYQDEIYSPLRGCKYRSIFCCLCTSCSREIWQVSSC</sequence>
<feature type="domain" description="Ion transport" evidence="6">
    <location>
        <begin position="37"/>
        <end position="149"/>
    </location>
</feature>
<evidence type="ECO:0000313" key="7">
    <source>
        <dbReference type="EMBL" id="KAJ8302389.1"/>
    </source>
</evidence>
<accession>A0ABQ9EAL1</accession>
<protein>
    <recommendedName>
        <fullName evidence="6">Ion transport domain-containing protein</fullName>
    </recommendedName>
</protein>
<evidence type="ECO:0000256" key="3">
    <source>
        <dbReference type="ARBA" id="ARBA00022989"/>
    </source>
</evidence>
<dbReference type="PANTHER" id="PTHR12127:SF7">
    <property type="entry name" value="SD02261P"/>
    <property type="match status" value="1"/>
</dbReference>
<dbReference type="InterPro" id="IPR005821">
    <property type="entry name" value="Ion_trans_dom"/>
</dbReference>
<proteinExistence type="predicted"/>
<feature type="transmembrane region" description="Helical" evidence="5">
    <location>
        <begin position="50"/>
        <end position="72"/>
    </location>
</feature>
<organism evidence="7 8">
    <name type="scientific">Tegillarca granosa</name>
    <name type="common">Malaysian cockle</name>
    <name type="synonym">Anadara granosa</name>
    <dbReference type="NCBI Taxonomy" id="220873"/>
    <lineage>
        <taxon>Eukaryota</taxon>
        <taxon>Metazoa</taxon>
        <taxon>Spiralia</taxon>
        <taxon>Lophotrochozoa</taxon>
        <taxon>Mollusca</taxon>
        <taxon>Bivalvia</taxon>
        <taxon>Autobranchia</taxon>
        <taxon>Pteriomorphia</taxon>
        <taxon>Arcoida</taxon>
        <taxon>Arcoidea</taxon>
        <taxon>Arcidae</taxon>
        <taxon>Tegillarca</taxon>
    </lineage>
</organism>
<keyword evidence="2 5" id="KW-0812">Transmembrane</keyword>
<dbReference type="Gene3D" id="1.10.287.70">
    <property type="match status" value="1"/>
</dbReference>
<gene>
    <name evidence="7" type="ORF">KUTeg_021376</name>
</gene>
<evidence type="ECO:0000256" key="4">
    <source>
        <dbReference type="ARBA" id="ARBA00023136"/>
    </source>
</evidence>
<dbReference type="EMBL" id="JARBDR010000918">
    <property type="protein sequence ID" value="KAJ8302389.1"/>
    <property type="molecule type" value="Genomic_DNA"/>
</dbReference>
<name>A0ABQ9EAL1_TEGGR</name>
<dbReference type="PANTHER" id="PTHR12127">
    <property type="entry name" value="MUCOLIPIN"/>
    <property type="match status" value="1"/>
</dbReference>
<evidence type="ECO:0000256" key="2">
    <source>
        <dbReference type="ARBA" id="ARBA00022692"/>
    </source>
</evidence>
<feature type="transmembrane region" description="Helical" evidence="5">
    <location>
        <begin position="112"/>
        <end position="140"/>
    </location>
</feature>
<keyword evidence="3 5" id="KW-1133">Transmembrane helix</keyword>
<evidence type="ECO:0000259" key="6">
    <source>
        <dbReference type="Pfam" id="PF00520"/>
    </source>
</evidence>
<dbReference type="Proteomes" id="UP001217089">
    <property type="component" value="Unassembled WGS sequence"/>
</dbReference>
<keyword evidence="4 5" id="KW-0472">Membrane</keyword>
<dbReference type="InterPro" id="IPR039031">
    <property type="entry name" value="Mucolipin"/>
</dbReference>
<reference evidence="7 8" key="1">
    <citation type="submission" date="2022-12" db="EMBL/GenBank/DDBJ databases">
        <title>Chromosome-level genome of Tegillarca granosa.</title>
        <authorList>
            <person name="Kim J."/>
        </authorList>
    </citation>
    <scope>NUCLEOTIDE SEQUENCE [LARGE SCALE GENOMIC DNA]</scope>
    <source>
        <strain evidence="7">Teg-2019</strain>
        <tissue evidence="7">Adductor muscle</tissue>
    </source>
</reference>
<keyword evidence="8" id="KW-1185">Reference proteome</keyword>
<evidence type="ECO:0000313" key="8">
    <source>
        <dbReference type="Proteomes" id="UP001217089"/>
    </source>
</evidence>